<dbReference type="Proteomes" id="UP001642464">
    <property type="component" value="Unassembled WGS sequence"/>
</dbReference>
<evidence type="ECO:0000313" key="1">
    <source>
        <dbReference type="EMBL" id="CAK9090135.1"/>
    </source>
</evidence>
<reference evidence="1 2" key="1">
    <citation type="submission" date="2024-02" db="EMBL/GenBank/DDBJ databases">
        <authorList>
            <person name="Chen Y."/>
            <person name="Shah S."/>
            <person name="Dougan E. K."/>
            <person name="Thang M."/>
            <person name="Chan C."/>
        </authorList>
    </citation>
    <scope>NUCLEOTIDE SEQUENCE [LARGE SCALE GENOMIC DNA]</scope>
</reference>
<feature type="non-terminal residue" evidence="1">
    <location>
        <position position="1"/>
    </location>
</feature>
<dbReference type="Gene3D" id="1.20.140.30">
    <property type="entry name" value="MOB kinase activator"/>
    <property type="match status" value="1"/>
</dbReference>
<sequence>SPSAQASLTLSLSLQNSSSIMAEGTMPMTLPKLLAGAQLSHLQSQETLGTAELREAVRCPASVDEDTWIAAQMKEIFVEAVRMVHFMGEFCHESRCPKMCAGDSTEYKWAEEGTAAAPESMPAISYMQRLIDWADRKLLDQALVPCEGSPMPASLRPELATMLRRLFRIYAHAYVHHFAQIQAVGAEAHVNCSFKHFLFFVLEFKLVRMEEMLPLEGLIRKFAGDLL</sequence>
<proteinExistence type="predicted"/>
<gene>
    <name evidence="1" type="ORF">SCF082_LOCUS42516</name>
</gene>
<dbReference type="EMBL" id="CAXAMM010039940">
    <property type="protein sequence ID" value="CAK9090135.1"/>
    <property type="molecule type" value="Genomic_DNA"/>
</dbReference>
<comment type="caution">
    <text evidence="1">The sequence shown here is derived from an EMBL/GenBank/DDBJ whole genome shotgun (WGS) entry which is preliminary data.</text>
</comment>
<keyword evidence="2" id="KW-1185">Reference proteome</keyword>
<name>A0ABP0QPD3_9DINO</name>
<dbReference type="Pfam" id="PF03637">
    <property type="entry name" value="Mob1_phocein"/>
    <property type="match status" value="1"/>
</dbReference>
<organism evidence="1 2">
    <name type="scientific">Durusdinium trenchii</name>
    <dbReference type="NCBI Taxonomy" id="1381693"/>
    <lineage>
        <taxon>Eukaryota</taxon>
        <taxon>Sar</taxon>
        <taxon>Alveolata</taxon>
        <taxon>Dinophyceae</taxon>
        <taxon>Suessiales</taxon>
        <taxon>Symbiodiniaceae</taxon>
        <taxon>Durusdinium</taxon>
    </lineage>
</organism>
<dbReference type="SUPFAM" id="SSF101152">
    <property type="entry name" value="Mob1/phocein"/>
    <property type="match status" value="1"/>
</dbReference>
<dbReference type="InterPro" id="IPR036703">
    <property type="entry name" value="MOB_kinase_act_sf"/>
</dbReference>
<evidence type="ECO:0000313" key="2">
    <source>
        <dbReference type="Proteomes" id="UP001642464"/>
    </source>
</evidence>
<accession>A0ABP0QPD3</accession>
<dbReference type="PANTHER" id="PTHR22599">
    <property type="entry name" value="MPS ONE BINDER KINASE ACTIVATOR-LIKE MOB"/>
    <property type="match status" value="1"/>
</dbReference>
<dbReference type="SMART" id="SM01388">
    <property type="entry name" value="Mob1_phocein"/>
    <property type="match status" value="1"/>
</dbReference>
<dbReference type="InterPro" id="IPR005301">
    <property type="entry name" value="MOB_kinase_act_fam"/>
</dbReference>
<protein>
    <submittedName>
        <fullName evidence="1">MOB kinase activator-like 1A (Mob1 homolog 1A) (Mps one binder kinase activator-like 1A) (MsMob1-1) (MsMob1-2) (MsMob1-3) (MsMob1-A)</fullName>
    </submittedName>
</protein>